<sequence length="495" mass="53148">GPIDHVDLEALAEDPSILPSFRSAPPLPGDTTRAIVLDVTPSSADIKADTLRGTLSLEDAMWAGQIINTASLKHERMPDFSLESILTPGDVIWIKVKSTEGGIATFALEQEPDVQGALVAMEPDSGYIRALVGGYNFATSQYNRALYANRQVGSAFKPIIYALAMTRGFTPASIVIDEEVTFQSGDDEEDYWAPRNYDGKFHGPTRIRVALAKSRNVITVKLVDALGIDRLIDFAKRMGVPDEMSRDMTIALGSMGMTPLELTSTYGSFANRGVKMKPIGIKYITDANGRIIESNEPEGTRVLDEDSAFLITSMLKSVVTQGTGWRARALKRPVAGKPGTTNDNMDAWFMGYTSNIAAGCYIGHDRPRSLGRGAAGGTMCGPVFDRFMKKATAKYGGGPFDVPPGGQFIKIDRNTGARLSDGATGDNVVAEYFRLGEEPMFGVTFDGGFAMGSNLPLFSESGTTAGQKVRNATGDVKVIPKKKATFGTLSSGGLY</sequence>
<evidence type="ECO:0000256" key="5">
    <source>
        <dbReference type="ARBA" id="ARBA00022692"/>
    </source>
</evidence>
<feature type="domain" description="Penicillin-binding protein OB-like" evidence="12">
    <location>
        <begin position="1"/>
        <end position="114"/>
    </location>
</feature>
<evidence type="ECO:0000313" key="13">
    <source>
        <dbReference type="EMBL" id="KKM82347.1"/>
    </source>
</evidence>
<accession>A0A0F9NM10</accession>
<dbReference type="InterPro" id="IPR012338">
    <property type="entry name" value="Beta-lactam/transpept-like"/>
</dbReference>
<evidence type="ECO:0000256" key="7">
    <source>
        <dbReference type="ARBA" id="ARBA00022984"/>
    </source>
</evidence>
<evidence type="ECO:0008006" key="14">
    <source>
        <dbReference type="Google" id="ProtNLM"/>
    </source>
</evidence>
<name>A0A0F9NM10_9ZZZZ</name>
<dbReference type="PANTHER" id="PTHR32282:SF27">
    <property type="entry name" value="PENICILLIN-BINDING PROTEIN 1A"/>
    <property type="match status" value="1"/>
</dbReference>
<keyword evidence="6" id="KW-0133">Cell shape</keyword>
<dbReference type="GO" id="GO:0008360">
    <property type="term" value="P:regulation of cell shape"/>
    <property type="evidence" value="ECO:0007669"/>
    <property type="project" value="UniProtKB-KW"/>
</dbReference>
<reference evidence="13" key="1">
    <citation type="journal article" date="2015" name="Nature">
        <title>Complex archaea that bridge the gap between prokaryotes and eukaryotes.</title>
        <authorList>
            <person name="Spang A."/>
            <person name="Saw J.H."/>
            <person name="Jorgensen S.L."/>
            <person name="Zaremba-Niedzwiedzka K."/>
            <person name="Martijn J."/>
            <person name="Lind A.E."/>
            <person name="van Eijk R."/>
            <person name="Schleper C."/>
            <person name="Guy L."/>
            <person name="Ettema T.J."/>
        </authorList>
    </citation>
    <scope>NUCLEOTIDE SEQUENCE</scope>
</reference>
<dbReference type="Pfam" id="PF00905">
    <property type="entry name" value="Transpeptidase"/>
    <property type="match status" value="1"/>
</dbReference>
<keyword evidence="4" id="KW-0808">Transferase</keyword>
<keyword evidence="2" id="KW-0997">Cell inner membrane</keyword>
<dbReference type="SUPFAM" id="SSF56601">
    <property type="entry name" value="beta-lactamase/transpeptidase-like"/>
    <property type="match status" value="1"/>
</dbReference>
<dbReference type="GO" id="GO:0009252">
    <property type="term" value="P:peptidoglycan biosynthetic process"/>
    <property type="evidence" value="ECO:0007669"/>
    <property type="project" value="UniProtKB-KW"/>
</dbReference>
<keyword evidence="10" id="KW-0961">Cell wall biogenesis/degradation</keyword>
<evidence type="ECO:0000256" key="9">
    <source>
        <dbReference type="ARBA" id="ARBA00023136"/>
    </source>
</evidence>
<dbReference type="GO" id="GO:0071555">
    <property type="term" value="P:cell wall organization"/>
    <property type="evidence" value="ECO:0007669"/>
    <property type="project" value="UniProtKB-KW"/>
</dbReference>
<evidence type="ECO:0000256" key="2">
    <source>
        <dbReference type="ARBA" id="ARBA00022519"/>
    </source>
</evidence>
<evidence type="ECO:0000256" key="10">
    <source>
        <dbReference type="ARBA" id="ARBA00023316"/>
    </source>
</evidence>
<dbReference type="PANTHER" id="PTHR32282">
    <property type="entry name" value="BINDING PROTEIN TRANSPEPTIDASE, PUTATIVE-RELATED"/>
    <property type="match status" value="1"/>
</dbReference>
<dbReference type="AlphaFoldDB" id="A0A0F9NM10"/>
<evidence type="ECO:0000259" key="11">
    <source>
        <dbReference type="Pfam" id="PF00905"/>
    </source>
</evidence>
<evidence type="ECO:0000256" key="8">
    <source>
        <dbReference type="ARBA" id="ARBA00022989"/>
    </source>
</evidence>
<dbReference type="GO" id="GO:0008658">
    <property type="term" value="F:penicillin binding"/>
    <property type="evidence" value="ECO:0007669"/>
    <property type="project" value="InterPro"/>
</dbReference>
<evidence type="ECO:0000256" key="6">
    <source>
        <dbReference type="ARBA" id="ARBA00022960"/>
    </source>
</evidence>
<keyword evidence="7" id="KW-0573">Peptidoglycan synthesis</keyword>
<keyword evidence="5" id="KW-0812">Transmembrane</keyword>
<organism evidence="13">
    <name type="scientific">marine sediment metagenome</name>
    <dbReference type="NCBI Taxonomy" id="412755"/>
    <lineage>
        <taxon>unclassified sequences</taxon>
        <taxon>metagenomes</taxon>
        <taxon>ecological metagenomes</taxon>
    </lineage>
</organism>
<comment type="caution">
    <text evidence="13">The sequence shown here is derived from an EMBL/GenBank/DDBJ whole genome shotgun (WGS) entry which is preliminary data.</text>
</comment>
<protein>
    <recommendedName>
        <fullName evidence="14">S1 motif domain-containing protein</fullName>
    </recommendedName>
</protein>
<dbReference type="InterPro" id="IPR001460">
    <property type="entry name" value="PCN-bd_Tpept"/>
</dbReference>
<dbReference type="InterPro" id="IPR031376">
    <property type="entry name" value="PCB_OB"/>
</dbReference>
<dbReference type="Pfam" id="PF17092">
    <property type="entry name" value="PCB_OB"/>
    <property type="match status" value="1"/>
</dbReference>
<keyword evidence="1" id="KW-1003">Cell membrane</keyword>
<dbReference type="GO" id="GO:0008955">
    <property type="term" value="F:peptidoglycan glycosyltransferase activity"/>
    <property type="evidence" value="ECO:0007669"/>
    <property type="project" value="TreeGrafter"/>
</dbReference>
<dbReference type="GO" id="GO:0030288">
    <property type="term" value="C:outer membrane-bounded periplasmic space"/>
    <property type="evidence" value="ECO:0007669"/>
    <property type="project" value="TreeGrafter"/>
</dbReference>
<evidence type="ECO:0000259" key="12">
    <source>
        <dbReference type="Pfam" id="PF17092"/>
    </source>
</evidence>
<gene>
    <name evidence="13" type="ORF">LCGC14_1320560</name>
</gene>
<evidence type="ECO:0000256" key="1">
    <source>
        <dbReference type="ARBA" id="ARBA00022475"/>
    </source>
</evidence>
<dbReference type="InterPro" id="IPR050396">
    <property type="entry name" value="Glycosyltr_51/Transpeptidase"/>
</dbReference>
<keyword evidence="8" id="KW-1133">Transmembrane helix</keyword>
<dbReference type="Gene3D" id="3.40.710.10">
    <property type="entry name" value="DD-peptidase/beta-lactamase superfamily"/>
    <property type="match status" value="1"/>
</dbReference>
<evidence type="ECO:0000256" key="3">
    <source>
        <dbReference type="ARBA" id="ARBA00022676"/>
    </source>
</evidence>
<dbReference type="EMBL" id="LAZR01007876">
    <property type="protein sequence ID" value="KKM82347.1"/>
    <property type="molecule type" value="Genomic_DNA"/>
</dbReference>
<feature type="non-terminal residue" evidence="13">
    <location>
        <position position="1"/>
    </location>
</feature>
<evidence type="ECO:0000256" key="4">
    <source>
        <dbReference type="ARBA" id="ARBA00022679"/>
    </source>
</evidence>
<feature type="domain" description="Penicillin-binding protein transpeptidase" evidence="11">
    <location>
        <begin position="116"/>
        <end position="355"/>
    </location>
</feature>
<keyword evidence="3" id="KW-0328">Glycosyltransferase</keyword>
<proteinExistence type="predicted"/>
<keyword evidence="9" id="KW-0472">Membrane</keyword>